<dbReference type="GeneID" id="40086285"/>
<reference evidence="2" key="1">
    <citation type="submission" date="2017-06" db="EMBL/GenBank/DDBJ databases">
        <authorList>
            <person name="Kim H.J."/>
            <person name="Triplett B.A."/>
        </authorList>
    </citation>
    <scope>NUCLEOTIDE SEQUENCE [LARGE SCALE GENOMIC DNA]</scope>
</reference>
<evidence type="ECO:0008006" key="3">
    <source>
        <dbReference type="Google" id="ProtNLM"/>
    </source>
</evidence>
<dbReference type="Proteomes" id="UP000225204">
    <property type="component" value="Segment"/>
</dbReference>
<evidence type="ECO:0000313" key="2">
    <source>
        <dbReference type="Proteomes" id="UP000225204"/>
    </source>
</evidence>
<dbReference type="OrthoDB" id="35333at10239"/>
<gene>
    <name evidence="1" type="primary">72</name>
    <name evidence="1" type="ORF">SEA_MOLIVIA_72</name>
</gene>
<dbReference type="KEGG" id="vg:40086285"/>
<keyword evidence="2" id="KW-1185">Reference proteome</keyword>
<sequence length="97" mass="10967">MTTKIMRASQKGLWVSNATRSKSPETNLQHVRDFQHRLVTIRQYQGKKGEFAAAHGLGNGGVVSNIEKQRGRSLERLARWADLLGVRLELSIRLPED</sequence>
<organism evidence="1 2">
    <name type="scientific">Arthrobacter phage Molivia</name>
    <dbReference type="NCBI Taxonomy" id="2015839"/>
    <lineage>
        <taxon>Viruses</taxon>
        <taxon>Duplodnaviria</taxon>
        <taxon>Heunggongvirae</taxon>
        <taxon>Uroviricota</taxon>
        <taxon>Caudoviricetes</taxon>
        <taxon>Amigovirus</taxon>
        <taxon>Amigovirus molivia</taxon>
    </lineage>
</organism>
<dbReference type="EMBL" id="MF185731">
    <property type="protein sequence ID" value="ASX99323.1"/>
    <property type="molecule type" value="Genomic_DNA"/>
</dbReference>
<accession>A0A286S2F5</accession>
<dbReference type="RefSeq" id="YP_009610194.1">
    <property type="nucleotide sequence ID" value="NC_042001.1"/>
</dbReference>
<proteinExistence type="predicted"/>
<protein>
    <recommendedName>
        <fullName evidence="3">Helix-turn-helix DNA-binding domain protein</fullName>
    </recommendedName>
</protein>
<name>A0A286S2F5_9CAUD</name>
<evidence type="ECO:0000313" key="1">
    <source>
        <dbReference type="EMBL" id="ASX99323.1"/>
    </source>
</evidence>